<organism evidence="2 3">
    <name type="scientific">Pseudobacteriovorax antillogorgiicola</name>
    <dbReference type="NCBI Taxonomy" id="1513793"/>
    <lineage>
        <taxon>Bacteria</taxon>
        <taxon>Pseudomonadati</taxon>
        <taxon>Bdellovibrionota</taxon>
        <taxon>Oligoflexia</taxon>
        <taxon>Oligoflexales</taxon>
        <taxon>Pseudobacteriovoracaceae</taxon>
        <taxon>Pseudobacteriovorax</taxon>
    </lineage>
</organism>
<keyword evidence="3" id="KW-1185">Reference proteome</keyword>
<dbReference type="OrthoDB" id="5515467at2"/>
<dbReference type="RefSeq" id="WP_132319977.1">
    <property type="nucleotide sequence ID" value="NZ_FWZT01000011.1"/>
</dbReference>
<dbReference type="Proteomes" id="UP000192907">
    <property type="component" value="Unassembled WGS sequence"/>
</dbReference>
<evidence type="ECO:0000313" key="2">
    <source>
        <dbReference type="EMBL" id="SMF38404.1"/>
    </source>
</evidence>
<gene>
    <name evidence="2" type="ORF">SAMN06296036_111159</name>
</gene>
<proteinExistence type="predicted"/>
<reference evidence="3" key="1">
    <citation type="submission" date="2017-04" db="EMBL/GenBank/DDBJ databases">
        <authorList>
            <person name="Varghese N."/>
            <person name="Submissions S."/>
        </authorList>
    </citation>
    <scope>NUCLEOTIDE SEQUENCE [LARGE SCALE GENOMIC DNA]</scope>
    <source>
        <strain evidence="3">RKEM611</strain>
    </source>
</reference>
<evidence type="ECO:0000256" key="1">
    <source>
        <dbReference type="SAM" id="SignalP"/>
    </source>
</evidence>
<feature type="signal peptide" evidence="1">
    <location>
        <begin position="1"/>
        <end position="21"/>
    </location>
</feature>
<dbReference type="AlphaFoldDB" id="A0A1Y6BZU2"/>
<keyword evidence="1" id="KW-0732">Signal</keyword>
<accession>A0A1Y6BZU2</accession>
<dbReference type="EMBL" id="FWZT01000011">
    <property type="protein sequence ID" value="SMF38404.1"/>
    <property type="molecule type" value="Genomic_DNA"/>
</dbReference>
<name>A0A1Y6BZU2_9BACT</name>
<dbReference type="STRING" id="1513793.SAMN06296036_111159"/>
<protein>
    <submittedName>
        <fullName evidence="2">Uncharacterized protein</fullName>
    </submittedName>
</protein>
<sequence>MRLLSKVIVASLLSMGAVGSASDIENIKKELISQKSKILLLEQEKANNSDFSAMVVYNSVANTHGNIDSTVYPYVNTLKFWQIPYADRFKEKGINTLHTNYYNPILYLVDGAATYVDVIEDITGKSAIVMIATADSIDKTTMKFSNPIAVFGDAGVFDNQFSRGWSASDFDGDSSERNCASIWKGVSQHYGKCWRYNLGADDEIPREDDHWGPHAHNGVLRSFQLKVEESGGKYSRVKRITRYRIFANSGLDLNEVKTKLIQSVE</sequence>
<feature type="chain" id="PRO_5012599445" evidence="1">
    <location>
        <begin position="22"/>
        <end position="265"/>
    </location>
</feature>
<evidence type="ECO:0000313" key="3">
    <source>
        <dbReference type="Proteomes" id="UP000192907"/>
    </source>
</evidence>